<dbReference type="PANTHER" id="PTHR35662:SF1">
    <property type="entry name" value="INTERACTOR OF HORMAD1 PROTEIN 1"/>
    <property type="match status" value="1"/>
</dbReference>
<dbReference type="GeneTree" id="ENSGT00980000198806"/>
<sequence>MNHARSIKEMLNIPTGSSRNVAPNSYCSFTDAQFFCGSQFWPENSQSASQDVSLSSRNSQQSSDGSEPKFANSYLSKPLLLGEFKDKSRYFGMLNKFQEDKKRATEKAECDFVTKDLQQLLKAFDSIQQIVNGTQNTTAVCQSLLEKIDSITSRYETNYNSLRSDISQQFETLQNKVSSQKEMLTDLKEKVQKNGEDTSVLASNLECIKNSLEHLREDQERKQGMVEEALKLLNVLVEKHSVKAAVVRASAAQTSPEFGRPVCSSLPGNKLNVTQLKLVSHKLELPQYPSQIIGRKTPSLRGHRSAKRPLVLSQKSKYSVADLNCPQPMTCVKQQKVCKPNRVPQQDSLAPDLKVKSSEKKGGNISLLIPHNCWSQSSNNSLCLPEVDPIPVSGKLSSESTTGTPIKREGLWQMFGMDSDTLLGF</sequence>
<protein>
    <recommendedName>
        <fullName evidence="5">Interactor of HORMAD1 1</fullName>
    </recommendedName>
</protein>
<evidence type="ECO:0008006" key="5">
    <source>
        <dbReference type="Google" id="ProtNLM"/>
    </source>
</evidence>
<evidence type="ECO:0000256" key="2">
    <source>
        <dbReference type="SAM" id="MobiDB-lite"/>
    </source>
</evidence>
<dbReference type="OrthoDB" id="10066605at2759"/>
<name>A0A674N210_TAKRU</name>
<accession>A0A674N210</accession>
<gene>
    <name evidence="3" type="primary">iho1</name>
</gene>
<organism evidence="3 4">
    <name type="scientific">Takifugu rubripes</name>
    <name type="common">Japanese pufferfish</name>
    <name type="synonym">Fugu rubripes</name>
    <dbReference type="NCBI Taxonomy" id="31033"/>
    <lineage>
        <taxon>Eukaryota</taxon>
        <taxon>Metazoa</taxon>
        <taxon>Chordata</taxon>
        <taxon>Craniata</taxon>
        <taxon>Vertebrata</taxon>
        <taxon>Euteleostomi</taxon>
        <taxon>Actinopterygii</taxon>
        <taxon>Neopterygii</taxon>
        <taxon>Teleostei</taxon>
        <taxon>Neoteleostei</taxon>
        <taxon>Acanthomorphata</taxon>
        <taxon>Eupercaria</taxon>
        <taxon>Tetraodontiformes</taxon>
        <taxon>Tetradontoidea</taxon>
        <taxon>Tetraodontidae</taxon>
        <taxon>Takifugu</taxon>
    </lineage>
</organism>
<dbReference type="Proteomes" id="UP000005226">
    <property type="component" value="Chromosome 19"/>
</dbReference>
<dbReference type="GO" id="GO:0000794">
    <property type="term" value="C:condensed nuclear chromosome"/>
    <property type="evidence" value="ECO:0007669"/>
    <property type="project" value="TreeGrafter"/>
</dbReference>
<dbReference type="Pfam" id="PF15771">
    <property type="entry name" value="IHO1"/>
    <property type="match status" value="1"/>
</dbReference>
<dbReference type="Ensembl" id="ENSTRUT00000082622.1">
    <property type="protein sequence ID" value="ENSTRUP00000067298.1"/>
    <property type="gene ID" value="ENSTRUG00000028092.1"/>
</dbReference>
<reference evidence="3" key="2">
    <citation type="submission" date="2025-08" db="UniProtKB">
        <authorList>
            <consortium name="Ensembl"/>
        </authorList>
    </citation>
    <scope>IDENTIFICATION</scope>
</reference>
<dbReference type="GO" id="GO:0006310">
    <property type="term" value="P:DNA recombination"/>
    <property type="evidence" value="ECO:0007669"/>
    <property type="project" value="InterPro"/>
</dbReference>
<proteinExistence type="predicted"/>
<dbReference type="InterPro" id="IPR031529">
    <property type="entry name" value="IHO1"/>
</dbReference>
<evidence type="ECO:0000313" key="3">
    <source>
        <dbReference type="Ensembl" id="ENSTRUP00000067298.1"/>
    </source>
</evidence>
<dbReference type="InParanoid" id="A0A674N210"/>
<feature type="compositionally biased region" description="Low complexity" evidence="2">
    <location>
        <begin position="47"/>
        <end position="65"/>
    </location>
</feature>
<dbReference type="PANTHER" id="PTHR35662">
    <property type="entry name" value="INTERACTOR OF HORMAD1 PROTEIN 1"/>
    <property type="match status" value="1"/>
</dbReference>
<dbReference type="AlphaFoldDB" id="A0A674N210"/>
<keyword evidence="4" id="KW-1185">Reference proteome</keyword>
<dbReference type="OMA" id="LAKECQH"/>
<dbReference type="GO" id="GO:0042138">
    <property type="term" value="P:meiotic DNA double-strand break formation"/>
    <property type="evidence" value="ECO:0007669"/>
    <property type="project" value="InterPro"/>
</dbReference>
<dbReference type="GO" id="GO:0007129">
    <property type="term" value="P:homologous chromosome pairing at meiosis"/>
    <property type="evidence" value="ECO:0007669"/>
    <property type="project" value="TreeGrafter"/>
</dbReference>
<feature type="region of interest" description="Disordered" evidence="2">
    <location>
        <begin position="47"/>
        <end position="70"/>
    </location>
</feature>
<evidence type="ECO:0000256" key="1">
    <source>
        <dbReference type="SAM" id="Coils"/>
    </source>
</evidence>
<reference evidence="3" key="3">
    <citation type="submission" date="2025-09" db="UniProtKB">
        <authorList>
            <consortium name="Ensembl"/>
        </authorList>
    </citation>
    <scope>IDENTIFICATION</scope>
</reference>
<reference evidence="3 4" key="1">
    <citation type="journal article" date="2011" name="Genome Biol. Evol.">
        <title>Integration of the genetic map and genome assembly of fugu facilitates insights into distinct features of genome evolution in teleosts and mammals.</title>
        <authorList>
            <person name="Kai W."/>
            <person name="Kikuchi K."/>
            <person name="Tohari S."/>
            <person name="Chew A.K."/>
            <person name="Tay A."/>
            <person name="Fujiwara A."/>
            <person name="Hosoya S."/>
            <person name="Suetake H."/>
            <person name="Naruse K."/>
            <person name="Brenner S."/>
            <person name="Suzuki Y."/>
            <person name="Venkatesh B."/>
        </authorList>
    </citation>
    <scope>NUCLEOTIDE SEQUENCE [LARGE SCALE GENOMIC DNA]</scope>
</reference>
<feature type="coiled-coil region" evidence="1">
    <location>
        <begin position="170"/>
        <end position="222"/>
    </location>
</feature>
<evidence type="ECO:0000313" key="4">
    <source>
        <dbReference type="Proteomes" id="UP000005226"/>
    </source>
</evidence>
<keyword evidence="1" id="KW-0175">Coiled coil</keyword>